<name>A0AC55DG63_ECHTE</name>
<gene>
    <name evidence="2" type="primary">TREML2</name>
</gene>
<accession>A0AC55DG63</accession>
<evidence type="ECO:0000313" key="2">
    <source>
        <dbReference type="RefSeq" id="XP_045150709.1"/>
    </source>
</evidence>
<keyword evidence="1" id="KW-1185">Reference proteome</keyword>
<protein>
    <submittedName>
        <fullName evidence="2">Trem-like transcript 2 protein</fullName>
    </submittedName>
</protein>
<proteinExistence type="predicted"/>
<evidence type="ECO:0000313" key="1">
    <source>
        <dbReference type="Proteomes" id="UP000694863"/>
    </source>
</evidence>
<organism evidence="1 2">
    <name type="scientific">Echinops telfairi</name>
    <name type="common">Lesser hedgehog tenrec</name>
    <dbReference type="NCBI Taxonomy" id="9371"/>
    <lineage>
        <taxon>Eukaryota</taxon>
        <taxon>Metazoa</taxon>
        <taxon>Chordata</taxon>
        <taxon>Craniata</taxon>
        <taxon>Vertebrata</taxon>
        <taxon>Euteleostomi</taxon>
        <taxon>Mammalia</taxon>
        <taxon>Eutheria</taxon>
        <taxon>Afrotheria</taxon>
        <taxon>Tenrecidae</taxon>
        <taxon>Tenrecinae</taxon>
        <taxon>Echinops</taxon>
    </lineage>
</organism>
<reference evidence="2" key="1">
    <citation type="submission" date="2025-08" db="UniProtKB">
        <authorList>
            <consortium name="RefSeq"/>
        </authorList>
    </citation>
    <scope>IDENTIFICATION</scope>
</reference>
<sequence>MVPTFLLLLWLQGGFSGPPVRNTYTRVQHLEGETLSVQCHYKNRKHRMDGKVWCRIRRNRCEPGFTRVWAQQPHYLLEDDAQAKVVTITMAALRRQDSGRYWCMRNSSQILYPLMGIQLEVSPAPTTERHVPLTRLPKVLQSAVVLTKDRASTSAMTLLTPGLLTLARPLPSTTPRTTGWTPVAGHSFPDTGPTTRAHRRHTESRRVTPSPNSAQGPSAGPTPISTTSGPPRTSSPTTTGTLLNKLPPIRRGPMAWEDTRWVLLVLLASASWAQDPALVFLERRAGETISVTCPYWTRDDRAKNKIWCKNLSENLCNPLVRSWFQERQSRFSILDGRPSGYFTVSMTGLRTADSGFYYCGIIRNQRVHIIRNFHLKVYQGENESHHICDNVSVQKEMSVGLDRQMGSKEDTGDICYASLIHLNHLGTEDTIYANTHPTWRCPPDPFLFVEYASVTGNKPPPPKPAVPEGNLGN</sequence>
<dbReference type="Proteomes" id="UP000694863">
    <property type="component" value="Unplaced"/>
</dbReference>
<dbReference type="RefSeq" id="XP_045150709.1">
    <property type="nucleotide sequence ID" value="XM_045294774.1"/>
</dbReference>